<evidence type="ECO:0000256" key="13">
    <source>
        <dbReference type="RuleBase" id="RU003518"/>
    </source>
</evidence>
<dbReference type="Pfam" id="PF01153">
    <property type="entry name" value="Glypican"/>
    <property type="match status" value="1"/>
</dbReference>
<proteinExistence type="inferred from homology"/>
<dbReference type="PANTHER" id="PTHR10822:SF4">
    <property type="entry name" value="GLYPICAN-3"/>
    <property type="match status" value="1"/>
</dbReference>
<evidence type="ECO:0000256" key="8">
    <source>
        <dbReference type="ARBA" id="ARBA00023136"/>
    </source>
</evidence>
<sequence>MSITTTTTSTMALLLVAFSLLPPPCPGAQVPGCQEVRSSFQFLYPGMKWAPETPLSGMDLQVCQSKGLSCCTRKMEERYLLTAKQNMESNLQASTSQLKLLLIQNAALFQEAFEIVLRLGHNATLLILRNEFPALGGGASGVVSQLFREVSLYILGSDARIDHMVDQFFTRLFPLTFRRLLGGGATLPLGSDDCLRGMWQKGPNHGAFGPYPKLLMTRLSRSLLTTRIFLQALNLGIEVVNTTQHLRVGRDCGRALLRLWYCPLCQGLLDGVRLCPMLCMGVMQGCLGGAREVQPQWRSFVDGLGRLVEVMQGEQDVEVVAMGIPTLVRSALRHAMSGRSRIHSLVSGVCANTPQRTARSAAVALDLPRPITRTSQPVTSEHPEETLSGRRREFMTRLRSFGSFYSSLEHVLCNQKEQPLNTSLCWNGQEMTDKFPGPGPRKNHKSPEPVISQIIDKLKHINQLLQMVTAPEKRWRARPGGSGVKRDPDGRGPEAAADMAGSGDCDDEDECISGLGPPPRHKQLRIFAELADNLAIDDLTFHELLLTPQLSQDSHGGASVVAAAGVSGPCGALFIVTFIIVMRAGIH</sequence>
<feature type="region of interest" description="Disordered" evidence="15">
    <location>
        <begin position="472"/>
        <end position="516"/>
    </location>
</feature>
<dbReference type="RefSeq" id="XP_028815687.1">
    <property type="nucleotide sequence ID" value="XM_028959854.1"/>
</dbReference>
<evidence type="ECO:0000256" key="17">
    <source>
        <dbReference type="SAM" id="SignalP"/>
    </source>
</evidence>
<reference evidence="18 19" key="1">
    <citation type="submission" date="2020-06" db="EMBL/GenBank/DDBJ databases">
        <authorList>
            <consortium name="Wellcome Sanger Institute Data Sharing"/>
        </authorList>
    </citation>
    <scope>NUCLEOTIDE SEQUENCE [LARGE SCALE GENOMIC DNA]</scope>
</reference>
<dbReference type="GO" id="GO:0016477">
    <property type="term" value="P:cell migration"/>
    <property type="evidence" value="ECO:0007669"/>
    <property type="project" value="TreeGrafter"/>
</dbReference>
<evidence type="ECO:0000256" key="7">
    <source>
        <dbReference type="ARBA" id="ARBA00022974"/>
    </source>
</evidence>
<keyword evidence="5 14" id="KW-0336">GPI-anchor</keyword>
<dbReference type="GO" id="GO:0090263">
    <property type="term" value="P:positive regulation of canonical Wnt signaling pathway"/>
    <property type="evidence" value="ECO:0007669"/>
    <property type="project" value="TreeGrafter"/>
</dbReference>
<keyword evidence="16" id="KW-0812">Transmembrane</keyword>
<dbReference type="Ensembl" id="ENSDCDT00010051056.1">
    <property type="protein sequence ID" value="ENSDCDP00010041116.1"/>
    <property type="gene ID" value="ENSDCDG00010026153.1"/>
</dbReference>
<comment type="similarity">
    <text evidence="2 13">Belongs to the glypican family.</text>
</comment>
<keyword evidence="9" id="KW-1015">Disulfide bond</keyword>
<accession>A0AAY4DA83</accession>
<dbReference type="PANTHER" id="PTHR10822">
    <property type="entry name" value="GLYPICAN"/>
    <property type="match status" value="1"/>
</dbReference>
<evidence type="ECO:0000313" key="18">
    <source>
        <dbReference type="Ensembl" id="ENSDCDP00010041116.1"/>
    </source>
</evidence>
<evidence type="ECO:0000256" key="9">
    <source>
        <dbReference type="ARBA" id="ARBA00023157"/>
    </source>
</evidence>
<feature type="chain" id="PRO_5044341048" description="Glypican-3" evidence="17">
    <location>
        <begin position="28"/>
        <end position="587"/>
    </location>
</feature>
<keyword evidence="4" id="KW-1003">Cell membrane</keyword>
<evidence type="ECO:0000256" key="14">
    <source>
        <dbReference type="RuleBase" id="RU003519"/>
    </source>
</evidence>
<keyword evidence="6 17" id="KW-0732">Signal</keyword>
<evidence type="ECO:0000256" key="11">
    <source>
        <dbReference type="ARBA" id="ARBA00023207"/>
    </source>
</evidence>
<feature type="transmembrane region" description="Helical" evidence="16">
    <location>
        <begin position="560"/>
        <end position="581"/>
    </location>
</feature>
<evidence type="ECO:0000313" key="19">
    <source>
        <dbReference type="Proteomes" id="UP000694580"/>
    </source>
</evidence>
<evidence type="ECO:0000256" key="5">
    <source>
        <dbReference type="ARBA" id="ARBA00022622"/>
    </source>
</evidence>
<dbReference type="GO" id="GO:0009986">
    <property type="term" value="C:cell surface"/>
    <property type="evidence" value="ECO:0007669"/>
    <property type="project" value="TreeGrafter"/>
</dbReference>
<protein>
    <recommendedName>
        <fullName evidence="3">Glypican-3</fullName>
    </recommendedName>
</protein>
<dbReference type="AlphaFoldDB" id="A0AAY4DA83"/>
<keyword evidence="16" id="KW-1133">Transmembrane helix</keyword>
<keyword evidence="10" id="KW-0325">Glycoprotein</keyword>
<evidence type="ECO:0000256" key="6">
    <source>
        <dbReference type="ARBA" id="ARBA00022729"/>
    </source>
</evidence>
<keyword evidence="12 14" id="KW-0449">Lipoprotein</keyword>
<evidence type="ECO:0000256" key="16">
    <source>
        <dbReference type="SAM" id="Phobius"/>
    </source>
</evidence>
<dbReference type="GO" id="GO:0098552">
    <property type="term" value="C:side of membrane"/>
    <property type="evidence" value="ECO:0007669"/>
    <property type="project" value="UniProtKB-KW"/>
</dbReference>
<keyword evidence="8 14" id="KW-0472">Membrane</keyword>
<dbReference type="GO" id="GO:1905475">
    <property type="term" value="P:regulation of protein localization to membrane"/>
    <property type="evidence" value="ECO:0007669"/>
    <property type="project" value="TreeGrafter"/>
</dbReference>
<keyword evidence="19" id="KW-1185">Reference proteome</keyword>
<dbReference type="GeneTree" id="ENSGT01050000244955"/>
<evidence type="ECO:0000256" key="10">
    <source>
        <dbReference type="ARBA" id="ARBA00023180"/>
    </source>
</evidence>
<keyword evidence="11 14" id="KW-0357">Heparan sulfate</keyword>
<evidence type="ECO:0000256" key="3">
    <source>
        <dbReference type="ARBA" id="ARBA00014712"/>
    </source>
</evidence>
<comment type="subcellular location">
    <subcellularLocation>
        <location evidence="1">Cell membrane</location>
        <topology evidence="1">Lipid-anchor</topology>
        <topology evidence="1">GPI-anchor</topology>
        <orientation evidence="1">Extracellular side</orientation>
    </subcellularLocation>
</comment>
<dbReference type="GeneID" id="114767930"/>
<dbReference type="InterPro" id="IPR001863">
    <property type="entry name" value="Glypican"/>
</dbReference>
<keyword evidence="7 14" id="KW-0654">Proteoglycan</keyword>
<name>A0AAY4DA83_9TELE</name>
<feature type="signal peptide" evidence="17">
    <location>
        <begin position="1"/>
        <end position="27"/>
    </location>
</feature>
<evidence type="ECO:0000256" key="2">
    <source>
        <dbReference type="ARBA" id="ARBA00010260"/>
    </source>
</evidence>
<dbReference type="GO" id="GO:0005576">
    <property type="term" value="C:extracellular region"/>
    <property type="evidence" value="ECO:0007669"/>
    <property type="project" value="TreeGrafter"/>
</dbReference>
<evidence type="ECO:0000256" key="15">
    <source>
        <dbReference type="SAM" id="MobiDB-lite"/>
    </source>
</evidence>
<dbReference type="GO" id="GO:0005886">
    <property type="term" value="C:plasma membrane"/>
    <property type="evidence" value="ECO:0007669"/>
    <property type="project" value="UniProtKB-SubCell"/>
</dbReference>
<gene>
    <name evidence="18" type="primary">GPC3</name>
</gene>
<dbReference type="Proteomes" id="UP000694580">
    <property type="component" value="Chromosome 18"/>
</dbReference>
<organism evidence="18 19">
    <name type="scientific">Denticeps clupeoides</name>
    <name type="common">denticle herring</name>
    <dbReference type="NCBI Taxonomy" id="299321"/>
    <lineage>
        <taxon>Eukaryota</taxon>
        <taxon>Metazoa</taxon>
        <taxon>Chordata</taxon>
        <taxon>Craniata</taxon>
        <taxon>Vertebrata</taxon>
        <taxon>Euteleostomi</taxon>
        <taxon>Actinopterygii</taxon>
        <taxon>Neopterygii</taxon>
        <taxon>Teleostei</taxon>
        <taxon>Clupei</taxon>
        <taxon>Clupeiformes</taxon>
        <taxon>Denticipitoidei</taxon>
        <taxon>Denticipitidae</taxon>
        <taxon>Denticeps</taxon>
    </lineage>
</organism>
<evidence type="ECO:0000256" key="4">
    <source>
        <dbReference type="ARBA" id="ARBA00022475"/>
    </source>
</evidence>
<comment type="function">
    <text evidence="14">Cell surface proteoglycan.</text>
</comment>
<evidence type="ECO:0000256" key="1">
    <source>
        <dbReference type="ARBA" id="ARBA00004471"/>
    </source>
</evidence>
<reference evidence="18" key="2">
    <citation type="submission" date="2025-08" db="UniProtKB">
        <authorList>
            <consortium name="Ensembl"/>
        </authorList>
    </citation>
    <scope>IDENTIFICATION</scope>
</reference>
<evidence type="ECO:0000256" key="12">
    <source>
        <dbReference type="ARBA" id="ARBA00023288"/>
    </source>
</evidence>
<reference evidence="18" key="3">
    <citation type="submission" date="2025-09" db="UniProtKB">
        <authorList>
            <consortium name="Ensembl"/>
        </authorList>
    </citation>
    <scope>IDENTIFICATION</scope>
</reference>